<sequence>MSAPSSDQASDQAPCFRELIHYPDYDQQYDRLYAAPGAIGSRVNAFEALPLSGSVMIPGSFAEEQVKANSAYRALF</sequence>
<evidence type="ECO:0000313" key="2">
    <source>
        <dbReference type="Proteomes" id="UP001230328"/>
    </source>
</evidence>
<dbReference type="Proteomes" id="UP001230328">
    <property type="component" value="Unassembled WGS sequence"/>
</dbReference>
<comment type="caution">
    <text evidence="1">The sequence shown here is derived from an EMBL/GenBank/DDBJ whole genome shotgun (WGS) entry which is preliminary data.</text>
</comment>
<organism evidence="1 2">
    <name type="scientific">Streptomyces umbrinus</name>
    <dbReference type="NCBI Taxonomy" id="67370"/>
    <lineage>
        <taxon>Bacteria</taxon>
        <taxon>Bacillati</taxon>
        <taxon>Actinomycetota</taxon>
        <taxon>Actinomycetes</taxon>
        <taxon>Kitasatosporales</taxon>
        <taxon>Streptomycetaceae</taxon>
        <taxon>Streptomyces</taxon>
        <taxon>Streptomyces phaeochromogenes group</taxon>
    </lineage>
</organism>
<name>A0ABU0SXX0_9ACTN</name>
<protein>
    <submittedName>
        <fullName evidence="1">Uncharacterized protein</fullName>
    </submittedName>
</protein>
<proteinExistence type="predicted"/>
<dbReference type="RefSeq" id="WP_307523493.1">
    <property type="nucleotide sequence ID" value="NZ_JAUSZI010000002.1"/>
</dbReference>
<reference evidence="1 2" key="1">
    <citation type="submission" date="2023-07" db="EMBL/GenBank/DDBJ databases">
        <title>Comparative genomics of wheat-associated soil bacteria to identify genetic determinants of phenazine resistance.</title>
        <authorList>
            <person name="Mouncey N."/>
        </authorList>
    </citation>
    <scope>NUCLEOTIDE SEQUENCE [LARGE SCALE GENOMIC DNA]</scope>
    <source>
        <strain evidence="1 2">V2I4</strain>
    </source>
</reference>
<gene>
    <name evidence="1" type="ORF">QF035_005865</name>
</gene>
<evidence type="ECO:0000313" key="1">
    <source>
        <dbReference type="EMBL" id="MDQ1028283.1"/>
    </source>
</evidence>
<accession>A0ABU0SXX0</accession>
<dbReference type="EMBL" id="JAUSZI010000002">
    <property type="protein sequence ID" value="MDQ1028283.1"/>
    <property type="molecule type" value="Genomic_DNA"/>
</dbReference>
<keyword evidence="2" id="KW-1185">Reference proteome</keyword>